<organism evidence="2 3">
    <name type="scientific">Candidatus Desulfosporosinus infrequens</name>
    <dbReference type="NCBI Taxonomy" id="2043169"/>
    <lineage>
        <taxon>Bacteria</taxon>
        <taxon>Bacillati</taxon>
        <taxon>Bacillota</taxon>
        <taxon>Clostridia</taxon>
        <taxon>Eubacteriales</taxon>
        <taxon>Desulfitobacteriaceae</taxon>
        <taxon>Desulfosporosinus</taxon>
    </lineage>
</organism>
<dbReference type="SUPFAM" id="SSF82649">
    <property type="entry name" value="SufE/NifU"/>
    <property type="match status" value="1"/>
</dbReference>
<dbReference type="PANTHER" id="PTHR10093">
    <property type="entry name" value="IRON-SULFUR CLUSTER ASSEMBLY ENZYME NIFU HOMOLOG"/>
    <property type="match status" value="1"/>
</dbReference>
<dbReference type="InterPro" id="IPR002871">
    <property type="entry name" value="NIF_FeS_clus_asmbl_NifU_N"/>
</dbReference>
<evidence type="ECO:0000313" key="2">
    <source>
        <dbReference type="EMBL" id="SPF38629.1"/>
    </source>
</evidence>
<name>A0A2U3KG59_9FIRM</name>
<dbReference type="CDD" id="cd06664">
    <property type="entry name" value="IscU_like"/>
    <property type="match status" value="1"/>
</dbReference>
<dbReference type="Proteomes" id="UP000238916">
    <property type="component" value="Unassembled WGS sequence"/>
</dbReference>
<dbReference type="AlphaFoldDB" id="A0A2U3KG59"/>
<dbReference type="Gene3D" id="3.90.1010.10">
    <property type="match status" value="1"/>
</dbReference>
<proteinExistence type="predicted"/>
<gene>
    <name evidence="2" type="ORF">SBF1_1930005</name>
</gene>
<accession>A0A2U3KG59</accession>
<dbReference type="EMBL" id="OMOF01000105">
    <property type="protein sequence ID" value="SPF38629.1"/>
    <property type="molecule type" value="Genomic_DNA"/>
</dbReference>
<dbReference type="GO" id="GO:0005506">
    <property type="term" value="F:iron ion binding"/>
    <property type="evidence" value="ECO:0007669"/>
    <property type="project" value="InterPro"/>
</dbReference>
<reference evidence="3" key="1">
    <citation type="submission" date="2018-02" db="EMBL/GenBank/DDBJ databases">
        <authorList>
            <person name="Hausmann B."/>
        </authorList>
    </citation>
    <scope>NUCLEOTIDE SEQUENCE [LARGE SCALE GENOMIC DNA]</scope>
    <source>
        <strain evidence="3">Peat soil MAG SbF1</strain>
    </source>
</reference>
<evidence type="ECO:0000313" key="3">
    <source>
        <dbReference type="Proteomes" id="UP000238916"/>
    </source>
</evidence>
<dbReference type="GO" id="GO:0051536">
    <property type="term" value="F:iron-sulfur cluster binding"/>
    <property type="evidence" value="ECO:0007669"/>
    <property type="project" value="InterPro"/>
</dbReference>
<feature type="domain" description="NIF system FeS cluster assembly NifU N-terminal" evidence="1">
    <location>
        <begin position="1"/>
        <end position="121"/>
    </location>
</feature>
<protein>
    <submittedName>
        <fullName evidence="2">Iron-sulfur cluster biosynthesis protein, NifU-like protein</fullName>
    </submittedName>
</protein>
<sequence length="145" mass="15895">MYSEKVMEHFKCPQNVGSMQEADGVGTVGEPNCGDSLTIYLKIQDGKIKDISFLVFGCTASIATSSMITVLAKGKSLEEAITITEQEVIDCLDGLPEKKQHCSNLGVSALRKAIYNYFEKQGICNSQMGNEFSSKSYFTVKTTRV</sequence>
<evidence type="ECO:0000259" key="1">
    <source>
        <dbReference type="Pfam" id="PF01592"/>
    </source>
</evidence>
<dbReference type="GO" id="GO:0016226">
    <property type="term" value="P:iron-sulfur cluster assembly"/>
    <property type="evidence" value="ECO:0007669"/>
    <property type="project" value="InterPro"/>
</dbReference>
<dbReference type="Pfam" id="PF01592">
    <property type="entry name" value="NifU_N"/>
    <property type="match status" value="1"/>
</dbReference>